<sequence>MPSQSWQMNEQKKRNKKDPSEMRHGYTTGACATAMTKAALYALVTGEVPEHVTIHLPVGKDATFTVVSFAVKENEVMCETIKDAGDDPDATHKARIQSTVRFIEKSGVHLDGGIGVGRVTKAGLPVPVGEAAINPVPRKMLHSVVEEAIQLFQIDKGIEVIISVPDGEEIAKKTLNARLGILGGISILGTRGTVVPFSSSAYMASIVQAISVAREAGCDHLVITTGGRSEKYAMKQYPHLPEEAFIEMGDFVGFTLKHIARKEIPQVSLVGMMGKFSKVAQGVMMVHSKSAPISFLFLAEIAKKAGADPEIIEQILHANTASQVGEIMQGNDQFFEALCKNCCYFALDHMKAKLRVSTSLYAMNGDMLGKAENIEQLDENDWYRG</sequence>
<keyword evidence="2 5" id="KW-0489">Methyltransferase</keyword>
<evidence type="ECO:0000256" key="2">
    <source>
        <dbReference type="ARBA" id="ARBA00022603"/>
    </source>
</evidence>
<dbReference type="SUPFAM" id="SSF111342">
    <property type="entry name" value="CbiD-like"/>
    <property type="match status" value="1"/>
</dbReference>
<protein>
    <recommendedName>
        <fullName evidence="5">Cobalt-precorrin-5B C(1)-methyltransferase</fullName>
        <ecNumber evidence="5">2.1.1.195</ecNumber>
    </recommendedName>
    <alternativeName>
        <fullName evidence="5">Cobalt-precorrin-6A synthase</fullName>
    </alternativeName>
</protein>
<proteinExistence type="inferred from homology"/>
<feature type="region of interest" description="Disordered" evidence="6">
    <location>
        <begin position="1"/>
        <end position="25"/>
    </location>
</feature>
<comment type="caution">
    <text evidence="7">The sequence shown here is derived from an EMBL/GenBank/DDBJ whole genome shotgun (WGS) entry which is preliminary data.</text>
</comment>
<dbReference type="PATRIC" id="fig|1224748.3.peg.2361"/>
<dbReference type="GO" id="GO:0019251">
    <property type="term" value="P:anaerobic cobalamin biosynthetic process"/>
    <property type="evidence" value="ECO:0007669"/>
    <property type="project" value="UniProtKB-UniRule"/>
</dbReference>
<organism evidence="7 8">
    <name type="scientific">Solibacillus isronensis B3W22</name>
    <dbReference type="NCBI Taxonomy" id="1224748"/>
    <lineage>
        <taxon>Bacteria</taxon>
        <taxon>Bacillati</taxon>
        <taxon>Bacillota</taxon>
        <taxon>Bacilli</taxon>
        <taxon>Bacillales</taxon>
        <taxon>Caryophanaceae</taxon>
        <taxon>Solibacillus</taxon>
    </lineage>
</organism>
<dbReference type="NCBIfam" id="NF000849">
    <property type="entry name" value="PRK00075.1-1"/>
    <property type="match status" value="1"/>
</dbReference>
<dbReference type="Gene3D" id="3.30.2110.10">
    <property type="entry name" value="CbiD-like"/>
    <property type="match status" value="1"/>
</dbReference>
<name>K1KKY1_9BACL</name>
<keyword evidence="8" id="KW-1185">Reference proteome</keyword>
<comment type="pathway">
    <text evidence="5">Cofactor biosynthesis; adenosylcobalamin biosynthesis; cob(II)yrinate a,c-diamide from sirohydrochlorin (anaerobic route): step 6/10.</text>
</comment>
<reference evidence="7 8" key="1">
    <citation type="journal article" date="2012" name="J. Bacteriol.">
        <title>Draft Genome Sequence of Bacillus isronensis Strain B3W22, Isolated from the Upper Atmosphere.</title>
        <authorList>
            <person name="Shivaji S."/>
            <person name="Ara S."/>
            <person name="Singh S.K."/>
            <person name="Bandi S."/>
            <person name="Singh A."/>
            <person name="Pinnaka A.K."/>
        </authorList>
    </citation>
    <scope>NUCLEOTIDE SEQUENCE [LARGE SCALE GENOMIC DNA]</scope>
    <source>
        <strain evidence="7 8">B3W22</strain>
    </source>
</reference>
<comment type="catalytic activity">
    <reaction evidence="5">
        <text>Co-precorrin-5B + S-adenosyl-L-methionine = Co-precorrin-6A + S-adenosyl-L-homocysteine</text>
        <dbReference type="Rhea" id="RHEA:26285"/>
        <dbReference type="ChEBI" id="CHEBI:57856"/>
        <dbReference type="ChEBI" id="CHEBI:59789"/>
        <dbReference type="ChEBI" id="CHEBI:60063"/>
        <dbReference type="ChEBI" id="CHEBI:60064"/>
        <dbReference type="EC" id="2.1.1.195"/>
    </reaction>
</comment>
<evidence type="ECO:0000256" key="6">
    <source>
        <dbReference type="SAM" id="MobiDB-lite"/>
    </source>
</evidence>
<dbReference type="AlphaFoldDB" id="K1KKY1"/>
<dbReference type="PANTHER" id="PTHR35863:SF1">
    <property type="entry name" value="COBALT-PRECORRIN-5B C(1)-METHYLTRANSFERASE"/>
    <property type="match status" value="1"/>
</dbReference>
<dbReference type="PIRSF" id="PIRSF026782">
    <property type="entry name" value="CbiD"/>
    <property type="match status" value="1"/>
</dbReference>
<dbReference type="HAMAP" id="MF_00787">
    <property type="entry name" value="CbiD"/>
    <property type="match status" value="1"/>
</dbReference>
<dbReference type="GO" id="GO:0043780">
    <property type="term" value="F:cobalt-precorrin-5B C1-methyltransferase activity"/>
    <property type="evidence" value="ECO:0007669"/>
    <property type="project" value="RHEA"/>
</dbReference>
<keyword evidence="1 5" id="KW-0169">Cobalamin biosynthesis</keyword>
<evidence type="ECO:0000256" key="5">
    <source>
        <dbReference type="HAMAP-Rule" id="MF_00787"/>
    </source>
</evidence>
<dbReference type="InterPro" id="IPR002748">
    <property type="entry name" value="CbiD"/>
</dbReference>
<comment type="function">
    <text evidence="5">Catalyzes the methylation of C-1 in cobalt-precorrin-5B to form cobalt-precorrin-6A.</text>
</comment>
<gene>
    <name evidence="5" type="primary">cbiD</name>
    <name evidence="7" type="ORF">B857_02397</name>
</gene>
<evidence type="ECO:0000256" key="1">
    <source>
        <dbReference type="ARBA" id="ARBA00022573"/>
    </source>
</evidence>
<evidence type="ECO:0000313" key="8">
    <source>
        <dbReference type="Proteomes" id="UP000004738"/>
    </source>
</evidence>
<dbReference type="GO" id="GO:0032259">
    <property type="term" value="P:methylation"/>
    <property type="evidence" value="ECO:0007669"/>
    <property type="project" value="UniProtKB-KW"/>
</dbReference>
<dbReference type="Proteomes" id="UP000004738">
    <property type="component" value="Unassembled WGS sequence"/>
</dbReference>
<dbReference type="UniPathway" id="UPA00148">
    <property type="reaction ID" value="UER00227"/>
</dbReference>
<dbReference type="Pfam" id="PF01888">
    <property type="entry name" value="CbiD"/>
    <property type="match status" value="1"/>
</dbReference>
<evidence type="ECO:0000256" key="3">
    <source>
        <dbReference type="ARBA" id="ARBA00022679"/>
    </source>
</evidence>
<accession>K1KKY1</accession>
<keyword evidence="3 5" id="KW-0808">Transferase</keyword>
<comment type="similarity">
    <text evidence="5">Belongs to the CbiD family.</text>
</comment>
<dbReference type="InterPro" id="IPR036074">
    <property type="entry name" value="CbiD_sf"/>
</dbReference>
<evidence type="ECO:0000256" key="4">
    <source>
        <dbReference type="ARBA" id="ARBA00022691"/>
    </source>
</evidence>
<keyword evidence="4 5" id="KW-0949">S-adenosyl-L-methionine</keyword>
<evidence type="ECO:0000313" key="7">
    <source>
        <dbReference type="EMBL" id="EKB44770.1"/>
    </source>
</evidence>
<dbReference type="NCBIfam" id="TIGR00312">
    <property type="entry name" value="cbiD"/>
    <property type="match status" value="1"/>
</dbReference>
<dbReference type="EMBL" id="AMCK01000012">
    <property type="protein sequence ID" value="EKB44770.1"/>
    <property type="molecule type" value="Genomic_DNA"/>
</dbReference>
<dbReference type="PANTHER" id="PTHR35863">
    <property type="entry name" value="COBALT-PRECORRIN-5B C(1)-METHYLTRANSFERASE"/>
    <property type="match status" value="1"/>
</dbReference>
<dbReference type="EC" id="2.1.1.195" evidence="5"/>